<evidence type="ECO:0000259" key="2">
    <source>
        <dbReference type="PROSITE" id="PS51833"/>
    </source>
</evidence>
<dbReference type="Gene3D" id="1.10.3210.10">
    <property type="entry name" value="Hypothetical protein af1432"/>
    <property type="match status" value="1"/>
</dbReference>
<dbReference type="PANTHER" id="PTHR33525">
    <property type="match status" value="1"/>
</dbReference>
<protein>
    <submittedName>
        <fullName evidence="3">EAL domain-containing protein</fullName>
    </submittedName>
</protein>
<dbReference type="PROSITE" id="PS50883">
    <property type="entry name" value="EAL"/>
    <property type="match status" value="1"/>
</dbReference>
<keyword evidence="4" id="KW-1185">Reference proteome</keyword>
<organism evidence="3 4">
    <name type="scientific">Rheinheimera aquimaris</name>
    <dbReference type="NCBI Taxonomy" id="412437"/>
    <lineage>
        <taxon>Bacteria</taxon>
        <taxon>Pseudomonadati</taxon>
        <taxon>Pseudomonadota</taxon>
        <taxon>Gammaproteobacteria</taxon>
        <taxon>Chromatiales</taxon>
        <taxon>Chromatiaceae</taxon>
        <taxon>Rheinheimera</taxon>
    </lineage>
</organism>
<proteinExistence type="predicted"/>
<gene>
    <name evidence="3" type="ORF">GCM10009098_18680</name>
</gene>
<dbReference type="InterPro" id="IPR014408">
    <property type="entry name" value="dGMP_Pdiesterase_EAL/HD-GYP"/>
</dbReference>
<dbReference type="PROSITE" id="PS51833">
    <property type="entry name" value="HDOD"/>
    <property type="match status" value="1"/>
</dbReference>
<dbReference type="PANTHER" id="PTHR33525:SF4">
    <property type="entry name" value="CYCLIC DI-GMP PHOSPHODIESTERASE CDGJ"/>
    <property type="match status" value="1"/>
</dbReference>
<dbReference type="Pfam" id="PF00563">
    <property type="entry name" value="EAL"/>
    <property type="match status" value="1"/>
</dbReference>
<dbReference type="InterPro" id="IPR035919">
    <property type="entry name" value="EAL_sf"/>
</dbReference>
<dbReference type="Pfam" id="PF08668">
    <property type="entry name" value="HDOD"/>
    <property type="match status" value="1"/>
</dbReference>
<dbReference type="Gene3D" id="3.20.20.450">
    <property type="entry name" value="EAL domain"/>
    <property type="match status" value="1"/>
</dbReference>
<evidence type="ECO:0000259" key="1">
    <source>
        <dbReference type="PROSITE" id="PS50883"/>
    </source>
</evidence>
<dbReference type="EMBL" id="BAAAEO010000003">
    <property type="protein sequence ID" value="GAA0551306.1"/>
    <property type="molecule type" value="Genomic_DNA"/>
</dbReference>
<reference evidence="3 4" key="1">
    <citation type="journal article" date="2019" name="Int. J. Syst. Evol. Microbiol.">
        <title>The Global Catalogue of Microorganisms (GCM) 10K type strain sequencing project: providing services to taxonomists for standard genome sequencing and annotation.</title>
        <authorList>
            <consortium name="The Broad Institute Genomics Platform"/>
            <consortium name="The Broad Institute Genome Sequencing Center for Infectious Disease"/>
            <person name="Wu L."/>
            <person name="Ma J."/>
        </authorList>
    </citation>
    <scope>NUCLEOTIDE SEQUENCE [LARGE SCALE GENOMIC DNA]</scope>
    <source>
        <strain evidence="3 4">JCM 14331</strain>
    </source>
</reference>
<dbReference type="Proteomes" id="UP001501169">
    <property type="component" value="Unassembled WGS sequence"/>
</dbReference>
<dbReference type="SUPFAM" id="SSF109604">
    <property type="entry name" value="HD-domain/PDEase-like"/>
    <property type="match status" value="1"/>
</dbReference>
<dbReference type="InterPro" id="IPR013976">
    <property type="entry name" value="HDOD"/>
</dbReference>
<name>A0ABN1DSX8_9GAMM</name>
<feature type="domain" description="EAL" evidence="1">
    <location>
        <begin position="1"/>
        <end position="206"/>
    </location>
</feature>
<dbReference type="InterPro" id="IPR001633">
    <property type="entry name" value="EAL_dom"/>
</dbReference>
<dbReference type="SMART" id="SM00052">
    <property type="entry name" value="EAL"/>
    <property type="match status" value="1"/>
</dbReference>
<dbReference type="RefSeq" id="WP_226767275.1">
    <property type="nucleotide sequence ID" value="NZ_BAAAEO010000003.1"/>
</dbReference>
<dbReference type="InterPro" id="IPR052340">
    <property type="entry name" value="RNase_Y/CdgJ"/>
</dbReference>
<dbReference type="SUPFAM" id="SSF141868">
    <property type="entry name" value="EAL domain-like"/>
    <property type="match status" value="1"/>
</dbReference>
<dbReference type="PIRSF" id="PIRSF003180">
    <property type="entry name" value="DiGMPpdiest_YuxH"/>
    <property type="match status" value="1"/>
</dbReference>
<accession>A0ABN1DSX8</accession>
<feature type="domain" description="HDOD" evidence="2">
    <location>
        <begin position="200"/>
        <end position="386"/>
    </location>
</feature>
<evidence type="ECO:0000313" key="4">
    <source>
        <dbReference type="Proteomes" id="UP001501169"/>
    </source>
</evidence>
<comment type="caution">
    <text evidence="3">The sequence shown here is derived from an EMBL/GenBank/DDBJ whole genome shotgun (WGS) entry which is preliminary data.</text>
</comment>
<evidence type="ECO:0000313" key="3">
    <source>
        <dbReference type="EMBL" id="GAA0551306.1"/>
    </source>
</evidence>
<sequence>MRDFYVARQPIFNADNTLFAYELLFRDSQENIFPEVCPNEATSRLIDGSFIGGLVDDLTAGKKCFINFTFDSLVKKHPSLLPTETLVIEVLETLRPGKKLLAECIELHKQGYQIALDDYIPHPDWINFFPYIAIIKVDIQQISDVHIAELIKAIQPYPKIKLLAERVETHEQFQHYKALGFSYFQGYFFARPEVLKSRTLSAPQLVVLQLMQVLMVPEPDFDKVTKILEQEVQLAFRLLQYANSAKFKRGKPIDSIKRAVVLLGKKELYKCMSLLFVTQMNDSKPLELAKLSLVRGRFCELLCMNAYPKLSDAAFLTGILSLLDAIFDMPMAKITAKLPLSDEILQALNDNCGLLANFLTMVNNYEKGNWQDCIPLTTTQEISIAQCYNSAVQWAEEQLP</sequence>